<dbReference type="AlphaFoldDB" id="A0A7W7VYN0"/>
<dbReference type="InterPro" id="IPR050155">
    <property type="entry name" value="HAD-like_hydrolase_sf"/>
</dbReference>
<evidence type="ECO:0000313" key="1">
    <source>
        <dbReference type="EMBL" id="MBB4927223.1"/>
    </source>
</evidence>
<reference evidence="1 2" key="1">
    <citation type="submission" date="2020-08" db="EMBL/GenBank/DDBJ databases">
        <title>Sequencing the genomes of 1000 actinobacteria strains.</title>
        <authorList>
            <person name="Klenk H.-P."/>
        </authorList>
    </citation>
    <scope>NUCLEOTIDE SEQUENCE [LARGE SCALE GENOMIC DNA]</scope>
    <source>
        <strain evidence="1 2">DSM 41654</strain>
    </source>
</reference>
<accession>A0A7W7VYN0</accession>
<proteinExistence type="predicted"/>
<comment type="caution">
    <text evidence="1">The sequence shown here is derived from an EMBL/GenBank/DDBJ whole genome shotgun (WGS) entry which is preliminary data.</text>
</comment>
<dbReference type="InterPro" id="IPR023198">
    <property type="entry name" value="PGP-like_dom2"/>
</dbReference>
<gene>
    <name evidence="1" type="ORF">FHR34_006216</name>
</gene>
<dbReference type="Pfam" id="PF00702">
    <property type="entry name" value="Hydrolase"/>
    <property type="match status" value="1"/>
</dbReference>
<dbReference type="InterPro" id="IPR036412">
    <property type="entry name" value="HAD-like_sf"/>
</dbReference>
<dbReference type="GO" id="GO:0006281">
    <property type="term" value="P:DNA repair"/>
    <property type="evidence" value="ECO:0007669"/>
    <property type="project" value="TreeGrafter"/>
</dbReference>
<keyword evidence="2" id="KW-1185">Reference proteome</keyword>
<dbReference type="PANTHER" id="PTHR43434">
    <property type="entry name" value="PHOSPHOGLYCOLATE PHOSPHATASE"/>
    <property type="match status" value="1"/>
</dbReference>
<dbReference type="Proteomes" id="UP000540506">
    <property type="component" value="Unassembled WGS sequence"/>
</dbReference>
<name>A0A7W7VYN0_KITKI</name>
<dbReference type="InterPro" id="IPR023214">
    <property type="entry name" value="HAD_sf"/>
</dbReference>
<dbReference type="GO" id="GO:0008967">
    <property type="term" value="F:phosphoglycolate phosphatase activity"/>
    <property type="evidence" value="ECO:0007669"/>
    <property type="project" value="TreeGrafter"/>
</dbReference>
<protein>
    <submittedName>
        <fullName evidence="1">Beta-phosphoglucomutase-like phosphatase (HAD superfamily)</fullName>
    </submittedName>
</protein>
<dbReference type="PANTHER" id="PTHR43434:SF16">
    <property type="entry name" value="BLL8046 PROTEIN"/>
    <property type="match status" value="1"/>
</dbReference>
<dbReference type="RefSeq" id="WP_184941293.1">
    <property type="nucleotide sequence ID" value="NZ_JACHJV010000001.1"/>
</dbReference>
<dbReference type="Gene3D" id="3.40.50.1000">
    <property type="entry name" value="HAD superfamily/HAD-like"/>
    <property type="match status" value="1"/>
</dbReference>
<sequence length="229" mass="24414">MEPTAAVLFDLDGTLVDGRYLHTVCWWQALAQYGHRVPMARVHAALGMSVEQLLDEVLGPGRRPGEDDPITAAHTALHAQYWPALRPFEAAGPLLRECAARGWQVVLLGPAAARELAVLRRALAADDLPVGDDLLVAAGPPGPERLRAALALVDAAAEHSVLVADTVWQVRAAERIGLPCIAVRTSGIADEELRVAGAVEVHQDLGALLAQLNDSLLARPRVFGKVPGR</sequence>
<evidence type="ECO:0000313" key="2">
    <source>
        <dbReference type="Proteomes" id="UP000540506"/>
    </source>
</evidence>
<dbReference type="SUPFAM" id="SSF56784">
    <property type="entry name" value="HAD-like"/>
    <property type="match status" value="1"/>
</dbReference>
<dbReference type="GO" id="GO:0005829">
    <property type="term" value="C:cytosol"/>
    <property type="evidence" value="ECO:0007669"/>
    <property type="project" value="TreeGrafter"/>
</dbReference>
<dbReference type="Gene3D" id="1.10.150.240">
    <property type="entry name" value="Putative phosphatase, domain 2"/>
    <property type="match status" value="1"/>
</dbReference>
<dbReference type="EMBL" id="JACHJV010000001">
    <property type="protein sequence ID" value="MBB4927223.1"/>
    <property type="molecule type" value="Genomic_DNA"/>
</dbReference>
<organism evidence="1 2">
    <name type="scientific">Kitasatospora kifunensis</name>
    <name type="common">Streptomyces kifunensis</name>
    <dbReference type="NCBI Taxonomy" id="58351"/>
    <lineage>
        <taxon>Bacteria</taxon>
        <taxon>Bacillati</taxon>
        <taxon>Actinomycetota</taxon>
        <taxon>Actinomycetes</taxon>
        <taxon>Kitasatosporales</taxon>
        <taxon>Streptomycetaceae</taxon>
        <taxon>Kitasatospora</taxon>
    </lineage>
</organism>